<dbReference type="SMART" id="SM00826">
    <property type="entry name" value="PKS_DH"/>
    <property type="match status" value="1"/>
</dbReference>
<evidence type="ECO:0000256" key="3">
    <source>
        <dbReference type="ARBA" id="ARBA00022679"/>
    </source>
</evidence>
<dbReference type="Gene3D" id="3.40.50.11460">
    <property type="match status" value="1"/>
</dbReference>
<dbReference type="Gene3D" id="3.40.366.10">
    <property type="entry name" value="Malonyl-Coenzyme A Acyl Carrier Protein, domain 2"/>
    <property type="match status" value="1"/>
</dbReference>
<dbReference type="InterPro" id="IPR020807">
    <property type="entry name" value="PKS_DH"/>
</dbReference>
<dbReference type="InterPro" id="IPR032821">
    <property type="entry name" value="PKS_assoc"/>
</dbReference>
<dbReference type="Gene3D" id="3.90.180.10">
    <property type="entry name" value="Medium-chain alcohol dehydrogenases, catalytic domain"/>
    <property type="match status" value="1"/>
</dbReference>
<dbReference type="Pfam" id="PF22953">
    <property type="entry name" value="SpnB_Rossmann"/>
    <property type="match status" value="1"/>
</dbReference>
<evidence type="ECO:0000313" key="11">
    <source>
        <dbReference type="Proteomes" id="UP000004691"/>
    </source>
</evidence>
<feature type="compositionally biased region" description="Basic and acidic residues" evidence="7">
    <location>
        <begin position="71"/>
        <end position="81"/>
    </location>
</feature>
<dbReference type="SMART" id="SM00829">
    <property type="entry name" value="PKS_ER"/>
    <property type="match status" value="1"/>
</dbReference>
<dbReference type="CDD" id="cd08956">
    <property type="entry name" value="KR_3_FAS_SDR_x"/>
    <property type="match status" value="1"/>
</dbReference>
<feature type="domain" description="PKS/mFAS DH" evidence="9">
    <location>
        <begin position="576"/>
        <end position="882"/>
    </location>
</feature>
<keyword evidence="3" id="KW-0808">Transferase</keyword>
<dbReference type="InterPro" id="IPR014043">
    <property type="entry name" value="Acyl_transferase_dom"/>
</dbReference>
<organism evidence="10 11">
    <name type="scientific">Saccharomonospora xinjiangensis XJ-54</name>
    <dbReference type="NCBI Taxonomy" id="882086"/>
    <lineage>
        <taxon>Bacteria</taxon>
        <taxon>Bacillati</taxon>
        <taxon>Actinomycetota</taxon>
        <taxon>Actinomycetes</taxon>
        <taxon>Pseudonocardiales</taxon>
        <taxon>Pseudonocardiaceae</taxon>
        <taxon>Saccharomonospora</taxon>
    </lineage>
</organism>
<keyword evidence="1" id="KW-0596">Phosphopantetheine</keyword>
<feature type="region of interest" description="C-terminal hotdog fold" evidence="6">
    <location>
        <begin position="735"/>
        <end position="882"/>
    </location>
</feature>
<dbReference type="GO" id="GO:0016491">
    <property type="term" value="F:oxidoreductase activity"/>
    <property type="evidence" value="ECO:0007669"/>
    <property type="project" value="InterPro"/>
</dbReference>
<dbReference type="InterPro" id="IPR049900">
    <property type="entry name" value="PKS_mFAS_DH"/>
</dbReference>
<name>I0UWV2_9PSEU</name>
<evidence type="ECO:0000256" key="6">
    <source>
        <dbReference type="PROSITE-ProRule" id="PRU01363"/>
    </source>
</evidence>
<dbReference type="Gene3D" id="3.30.70.3290">
    <property type="match status" value="1"/>
</dbReference>
<dbReference type="InterPro" id="IPR013968">
    <property type="entry name" value="PKS_KR"/>
</dbReference>
<evidence type="ECO:0000256" key="5">
    <source>
        <dbReference type="ARBA" id="ARBA00023315"/>
    </source>
</evidence>
<dbReference type="SUPFAM" id="SSF52151">
    <property type="entry name" value="FabD/lysophospholipase-like"/>
    <property type="match status" value="1"/>
</dbReference>
<dbReference type="SMART" id="SM00822">
    <property type="entry name" value="PKS_KR"/>
    <property type="match status" value="1"/>
</dbReference>
<dbReference type="Proteomes" id="UP000004691">
    <property type="component" value="Unassembled WGS sequence"/>
</dbReference>
<keyword evidence="11" id="KW-1185">Reference proteome</keyword>
<dbReference type="InterPro" id="IPR011032">
    <property type="entry name" value="GroES-like_sf"/>
</dbReference>
<dbReference type="InterPro" id="IPR016039">
    <property type="entry name" value="Thiolase-like"/>
</dbReference>
<dbReference type="SMART" id="SM00827">
    <property type="entry name" value="PKS_AT"/>
    <property type="match status" value="1"/>
</dbReference>
<evidence type="ECO:0000256" key="2">
    <source>
        <dbReference type="ARBA" id="ARBA00022553"/>
    </source>
</evidence>
<dbReference type="InterPro" id="IPR013154">
    <property type="entry name" value="ADH-like_N"/>
</dbReference>
<dbReference type="InterPro" id="IPR002364">
    <property type="entry name" value="Quin_OxRdtase/zeta-crystal_CS"/>
</dbReference>
<dbReference type="SMART" id="SM00823">
    <property type="entry name" value="PKS_PP"/>
    <property type="match status" value="1"/>
</dbReference>
<dbReference type="SUPFAM" id="SSF55048">
    <property type="entry name" value="Probable ACP-binding domain of malonyl-CoA ACP transacylase"/>
    <property type="match status" value="1"/>
</dbReference>
<dbReference type="Gene3D" id="1.10.1200.10">
    <property type="entry name" value="ACP-like"/>
    <property type="match status" value="1"/>
</dbReference>
<dbReference type="InterPro" id="IPR036736">
    <property type="entry name" value="ACP-like_sf"/>
</dbReference>
<dbReference type="Gene3D" id="3.10.129.110">
    <property type="entry name" value="Polyketide synthase dehydratase"/>
    <property type="match status" value="1"/>
</dbReference>
<dbReference type="Pfam" id="PF14765">
    <property type="entry name" value="PS-DH"/>
    <property type="match status" value="1"/>
</dbReference>
<feature type="region of interest" description="N-terminal hotdog fold" evidence="6">
    <location>
        <begin position="576"/>
        <end position="719"/>
    </location>
</feature>
<evidence type="ECO:0000313" key="10">
    <source>
        <dbReference type="EMBL" id="EID52355.1"/>
    </source>
</evidence>
<dbReference type="SUPFAM" id="SSF50129">
    <property type="entry name" value="GroES-like"/>
    <property type="match status" value="1"/>
</dbReference>
<dbReference type="Pfam" id="PF21089">
    <property type="entry name" value="PKS_DH_N"/>
    <property type="match status" value="1"/>
</dbReference>
<keyword evidence="2" id="KW-0597">Phosphoprotein</keyword>
<dbReference type="InterPro" id="IPR009081">
    <property type="entry name" value="PP-bd_ACP"/>
</dbReference>
<feature type="region of interest" description="Disordered" evidence="7">
    <location>
        <begin position="665"/>
        <end position="734"/>
    </location>
</feature>
<dbReference type="InterPro" id="IPR057326">
    <property type="entry name" value="KR_dom"/>
</dbReference>
<dbReference type="Gene3D" id="3.40.50.720">
    <property type="entry name" value="NAD(P)-binding Rossmann-like Domain"/>
    <property type="match status" value="1"/>
</dbReference>
<evidence type="ECO:0000256" key="4">
    <source>
        <dbReference type="ARBA" id="ARBA00022737"/>
    </source>
</evidence>
<dbReference type="InterPro" id="IPR016036">
    <property type="entry name" value="Malonyl_transacylase_ACP-bd"/>
</dbReference>
<evidence type="ECO:0000259" key="9">
    <source>
        <dbReference type="PROSITE" id="PS52019"/>
    </source>
</evidence>
<dbReference type="Pfam" id="PF13602">
    <property type="entry name" value="ADH_zinc_N_2"/>
    <property type="match status" value="1"/>
</dbReference>
<dbReference type="HOGENOM" id="CLU_000022_35_5_11"/>
<protein>
    <submittedName>
        <fullName evidence="10">Polyketide synthase family protein</fullName>
    </submittedName>
</protein>
<dbReference type="Gene3D" id="3.40.47.10">
    <property type="match status" value="1"/>
</dbReference>
<evidence type="ECO:0000256" key="7">
    <source>
        <dbReference type="SAM" id="MobiDB-lite"/>
    </source>
</evidence>
<dbReference type="GO" id="GO:0004312">
    <property type="term" value="F:fatty acid synthase activity"/>
    <property type="evidence" value="ECO:0007669"/>
    <property type="project" value="TreeGrafter"/>
</dbReference>
<dbReference type="GO" id="GO:0006633">
    <property type="term" value="P:fatty acid biosynthetic process"/>
    <property type="evidence" value="ECO:0007669"/>
    <property type="project" value="TreeGrafter"/>
</dbReference>
<gene>
    <name evidence="10" type="ORF">SacxiDRAFT_0070</name>
</gene>
<dbReference type="Pfam" id="PF00550">
    <property type="entry name" value="PP-binding"/>
    <property type="match status" value="1"/>
</dbReference>
<evidence type="ECO:0000259" key="8">
    <source>
        <dbReference type="PROSITE" id="PS50075"/>
    </source>
</evidence>
<dbReference type="PANTHER" id="PTHR43775:SF51">
    <property type="entry name" value="INACTIVE PHENOLPHTHIOCEROL SYNTHESIS POLYKETIDE SYNTHASE TYPE I PKS1-RELATED"/>
    <property type="match status" value="1"/>
</dbReference>
<keyword evidence="5" id="KW-0012">Acyltransferase</keyword>
<evidence type="ECO:0000256" key="1">
    <source>
        <dbReference type="ARBA" id="ARBA00022450"/>
    </source>
</evidence>
<dbReference type="InterPro" id="IPR016035">
    <property type="entry name" value="Acyl_Trfase/lysoPLipase"/>
</dbReference>
<dbReference type="InterPro" id="IPR050091">
    <property type="entry name" value="PKS_NRPS_Biosynth_Enz"/>
</dbReference>
<dbReference type="InterPro" id="IPR042104">
    <property type="entry name" value="PKS_dehydratase_sf"/>
</dbReference>
<dbReference type="SUPFAM" id="SSF47336">
    <property type="entry name" value="ACP-like"/>
    <property type="match status" value="1"/>
</dbReference>
<dbReference type="Pfam" id="PF16197">
    <property type="entry name" value="KAsynt_C_assoc"/>
    <property type="match status" value="1"/>
</dbReference>
<dbReference type="InterPro" id="IPR020806">
    <property type="entry name" value="PKS_PP-bd"/>
</dbReference>
<dbReference type="PANTHER" id="PTHR43775">
    <property type="entry name" value="FATTY ACID SYNTHASE"/>
    <property type="match status" value="1"/>
</dbReference>
<dbReference type="FunFam" id="3.40.50.720:FF:000209">
    <property type="entry name" value="Polyketide synthase Pks12"/>
    <property type="match status" value="1"/>
</dbReference>
<keyword evidence="4" id="KW-0677">Repeat</keyword>
<dbReference type="InterPro" id="IPR036291">
    <property type="entry name" value="NAD(P)-bd_dom_sf"/>
</dbReference>
<feature type="active site" description="Proton donor; for dehydratase activity" evidence="6">
    <location>
        <position position="796"/>
    </location>
</feature>
<dbReference type="STRING" id="882086.SacxiDRAFT_0070"/>
<dbReference type="FunFam" id="1.10.1200.10:FF:000007">
    <property type="entry name" value="Probable polyketide synthase pks17"/>
    <property type="match status" value="1"/>
</dbReference>
<dbReference type="InterPro" id="IPR020843">
    <property type="entry name" value="ER"/>
</dbReference>
<dbReference type="InterPro" id="IPR006162">
    <property type="entry name" value="Ppantetheine_attach_site"/>
</dbReference>
<proteinExistence type="predicted"/>
<dbReference type="GO" id="GO:0031177">
    <property type="term" value="F:phosphopantetheine binding"/>
    <property type="evidence" value="ECO:0007669"/>
    <property type="project" value="InterPro"/>
</dbReference>
<dbReference type="Pfam" id="PF08240">
    <property type="entry name" value="ADH_N"/>
    <property type="match status" value="1"/>
</dbReference>
<dbReference type="PROSITE" id="PS00012">
    <property type="entry name" value="PHOSPHOPANTETHEINE"/>
    <property type="match status" value="1"/>
</dbReference>
<dbReference type="SUPFAM" id="SSF53901">
    <property type="entry name" value="Thiolase-like"/>
    <property type="match status" value="1"/>
</dbReference>
<feature type="region of interest" description="Disordered" evidence="7">
    <location>
        <begin position="68"/>
        <end position="102"/>
    </location>
</feature>
<dbReference type="GO" id="GO:0008270">
    <property type="term" value="F:zinc ion binding"/>
    <property type="evidence" value="ECO:0007669"/>
    <property type="project" value="InterPro"/>
</dbReference>
<dbReference type="InterPro" id="IPR049552">
    <property type="entry name" value="PKS_DH_N"/>
</dbReference>
<accession>I0UWV2</accession>
<sequence length="1905" mass="197911">MVMAMWHGVLPRTLHVGEPTSQVDWSSGAVELLTESRPWPEVDRPRRAAVSSFGISGTNAHVILEQPPAHDSTHDSTHESDAEQPTHGATEAPSSTPPWVISGGSAQALRAQAARLLERLAADSEWSPVQVAVALTRSRARLDHRAVVLGSDRAELLAGLTAVADDRDAPGVVRGTARQTGRVAMVFTGQGSQHAGMGRELYEHYPLFAAAFDEVCAELDPLLGFSLREAVFATEPAQPPGARTIDDTGLAQPALFAVEVALVRLLESFGITPAVVAGHSLGELTAAYVAGLWSLPQACRVVAARARLMQQLPEGGAMASVAATADEVRIGLLELDATPDDHGRDIETALVARVGVAAANGPSSTVISGEADAVERVLRWWQDRGRRVRRLPVSHAFHSPLTDPMLDDYRLALADVEFGAAALPVVSTVTGTLLSRSDAADPDYWVRQVREPVRYVNAVHTLAELGVTTVLEIGPGSVLTALTRDTLDHMDPTGSAAASPVCLSLLRSDRGERAALLTGIAASLAHGVPVDLSPLLPAGAAPADLPTYAFQRERYWLDVSRMPTDAAGLGLVSSGHPVLGARVDLPDSGAVVFTGRLSTAALPWTADHQVGPAAVFPGTGLVDLVLAAAVDLRSPMVDELTLHSPVVVPAEGGLAVRVRLDRLDDHQPDQSADGAATPIGERARDSERVVTVYTRPEGDPTAEWTSHATGRLVEAEPASAPVGETGRESWPPPEAVPVSTDGLYAAFEAAGLVYGPVFQGLRAAWVAADTVFAEVELPEPAWREAPAYGVHPALFDAALHALGLTDAVGVLPSGDAGEAKGVRLPFSWAGVRIHAAGATRLRVTLRTVEDGDVEVRAVDADGAPVVTVDRLTLRRAVTGGRPATSAFDIHDALFDLDWVPTSPADPPADAGWWALLGSIDEGLTGGLVAAGVSVSSVADLADVSARVTTGEAAPSVLVVPGGALARTGAAPEMIDDVRHAVERMLDVLRTWSAEEHLASSHLLVVTRGAVATGETDGVPDLAGAAVWGLLRTAQTENPGRITLLDLDPASSDPDAVGALAACLSGVPRLAGGADVQYALRGGRVLTPRMAPLRVLQPGQDGRTDQGEQVAAADVTGPGGLVADDRPASDDVIVTGGRWRVGVATPGSVAGVGPLPSAGSPTGDAALAPGEVRIAVAAAGLNFRDAMAALGMYPGVVEIGGEGAGTVVEIGADVTDVALGDQVMGVLPGAFAASVAVDRRMVTPLPAGWTAVEGAAVPSVFLTALYGLAGLAELSAGQSVLIHAAAGGVGAAAVQVARSKGATVFATASPGKHQVLRDWGIPDERISSSRDLDFESSVLAATGGRGVDVVLNALAGPFVDASLRVTAPGGVFLEMGKTDLRDPAAIAEEYPDITYRPFDVSALHPDVVAALLTELRELFDRQVLMPPPITEYPLRHLRPALRALAGAELIGKAVLRIPRPVPPNRTVLITGGTDGLGRIVARHLVTRHGVASLALLSRRGGDTPGVADLVADLQAAGARVTVHAGDVADPKAVAEVIDAIPPEFPLAGVVHAAGVLADGIVSSIDAERAARVLAPKVAGAWNLHRATEGLDLSLFLTFSSVAGVWGAAGQGAYAAGNAFLDALIARRRALGLAGTSLAWGPWTAETGMTAGLAATDQHRLHRWGLRPLAPHDALELLDTAFTTRPVLAVAAAVDLAALGRRAAEEVPAVLRGLVRGPGPFATPRSTRPAETGSPSRWMAEIAALPRSERHHRVTTLVREAVAAVLGHARADRVGQTQSFGDLGFDSLTAVELRNRLRAATGVTLSATAVFDHPNPAELADRVLRGLALPEDDPTRDVLRGIDDLEAGLALLTPDDDHAQITARLQNILWRLADAGSAAEPSSPERLTEASPDELFDFIDREFGELT</sequence>
<dbReference type="PROSITE" id="PS50075">
    <property type="entry name" value="CARRIER"/>
    <property type="match status" value="1"/>
</dbReference>
<dbReference type="SMART" id="SM01294">
    <property type="entry name" value="PKS_PP_betabranch"/>
    <property type="match status" value="1"/>
</dbReference>
<dbReference type="CDD" id="cd05195">
    <property type="entry name" value="enoyl_red"/>
    <property type="match status" value="1"/>
</dbReference>
<dbReference type="Pfam" id="PF00698">
    <property type="entry name" value="Acyl_transf_1"/>
    <property type="match status" value="1"/>
</dbReference>
<reference evidence="10 11" key="1">
    <citation type="submission" date="2012-01" db="EMBL/GenBank/DDBJ databases">
        <title>Improved High-Quality Draft sequence of Saccharomonospora xinjiangensis XJ-54.</title>
        <authorList>
            <consortium name="US DOE Joint Genome Institute"/>
            <person name="Lucas S."/>
            <person name="Han J."/>
            <person name="Lapidus A."/>
            <person name="Cheng J.-F."/>
            <person name="Goodwin L."/>
            <person name="Pitluck S."/>
            <person name="Peters L."/>
            <person name="Mikhailova N."/>
            <person name="Teshima H."/>
            <person name="Detter J.C."/>
            <person name="Han C."/>
            <person name="Tapia R."/>
            <person name="Land M."/>
            <person name="Hauser L."/>
            <person name="Kyrpides N."/>
            <person name="Ivanova N."/>
            <person name="Pagani I."/>
            <person name="Brambilla E.-M."/>
            <person name="Klenk H.-P."/>
            <person name="Woyke T."/>
        </authorList>
    </citation>
    <scope>NUCLEOTIDE SEQUENCE [LARGE SCALE GENOMIC DNA]</scope>
    <source>
        <strain evidence="10 11">XJ-54</strain>
    </source>
</reference>
<dbReference type="eggNOG" id="COG3321">
    <property type="taxonomic scope" value="Bacteria"/>
</dbReference>
<dbReference type="PROSITE" id="PS01162">
    <property type="entry name" value="QOR_ZETA_CRYSTAL"/>
    <property type="match status" value="1"/>
</dbReference>
<dbReference type="InterPro" id="IPR055123">
    <property type="entry name" value="SpnB-like_Rossmann"/>
</dbReference>
<dbReference type="Pfam" id="PF08659">
    <property type="entry name" value="KR"/>
    <property type="match status" value="1"/>
</dbReference>
<dbReference type="SUPFAM" id="SSF51735">
    <property type="entry name" value="NAD(P)-binding Rossmann-fold domains"/>
    <property type="match status" value="3"/>
</dbReference>
<feature type="active site" description="Proton acceptor; for dehydratase activity" evidence="6">
    <location>
        <position position="608"/>
    </location>
</feature>
<dbReference type="EMBL" id="JH636049">
    <property type="protein sequence ID" value="EID52355.1"/>
    <property type="molecule type" value="Genomic_DNA"/>
</dbReference>
<feature type="domain" description="Carrier" evidence="8">
    <location>
        <begin position="1750"/>
        <end position="1825"/>
    </location>
</feature>
<dbReference type="PROSITE" id="PS52019">
    <property type="entry name" value="PKS_MFAS_DH"/>
    <property type="match status" value="1"/>
</dbReference>
<dbReference type="InterPro" id="IPR049551">
    <property type="entry name" value="PKS_DH_C"/>
</dbReference>
<dbReference type="InterPro" id="IPR001227">
    <property type="entry name" value="Ac_transferase_dom_sf"/>
</dbReference>